<keyword evidence="3" id="KW-1185">Reference proteome</keyword>
<evidence type="ECO:0000259" key="1">
    <source>
        <dbReference type="Pfam" id="PF01909"/>
    </source>
</evidence>
<protein>
    <submittedName>
        <fullName evidence="2">Nucleotidyltransferase domain-containing protein</fullName>
    </submittedName>
</protein>
<dbReference type="Proteomes" id="UP000193566">
    <property type="component" value="Unassembled WGS sequence"/>
</dbReference>
<feature type="domain" description="Polymerase nucleotidyl transferase" evidence="1">
    <location>
        <begin position="48"/>
        <end position="79"/>
    </location>
</feature>
<dbReference type="InterPro" id="IPR002934">
    <property type="entry name" value="Polymerase_NTP_transf_dom"/>
</dbReference>
<name>A0ABY1MLH6_RHORH</name>
<evidence type="ECO:0000313" key="3">
    <source>
        <dbReference type="Proteomes" id="UP000193566"/>
    </source>
</evidence>
<dbReference type="EMBL" id="FXAV01000037">
    <property type="protein sequence ID" value="SMG59331.1"/>
    <property type="molecule type" value="Genomic_DNA"/>
</dbReference>
<comment type="caution">
    <text evidence="2">The sequence shown here is derived from an EMBL/GenBank/DDBJ whole genome shotgun (WGS) entry which is preliminary data.</text>
</comment>
<dbReference type="RefSeq" id="WP_085470876.1">
    <property type="nucleotide sequence ID" value="NZ_FXAV01000037.1"/>
</dbReference>
<dbReference type="SUPFAM" id="SSF81301">
    <property type="entry name" value="Nucleotidyltransferase"/>
    <property type="match status" value="1"/>
</dbReference>
<dbReference type="Pfam" id="PF01909">
    <property type="entry name" value="NTP_transf_2"/>
    <property type="match status" value="1"/>
</dbReference>
<sequence>MAEDLIAGLEEIARRKEFTSTSWKVLEMAANASWSQLTNLYDVPDISSRACIYVTGSMARDEASEGSDLDLFVIDDLPLPKTNYSQSSLDGTSEPEQVGYEQPLAEENSNQSRGRLSYVESCRLIAALDNVRHTANFRPFSRGGEFIVPHSFQSLISEIGSPFDDASNTFTARLLLLLNSRVLLNQEAYEAAKREVFDSYWDRHDRDKPFFPIMLTNDIRRWWGVLGLNFERRNRRVSEEEFRSAPERRLENFKLRYAKLLGVYSSLMGLVDSSGEQGVLRGDAEDVLNATPVQRLMRVGERHAESNPQIWADIRSVLEEYDEYLRFVSQEKQKVLSELKSDETWKERKSRAYHFHKSFVKLFEMVGHGRTLYEYCVV</sequence>
<reference evidence="2 3" key="1">
    <citation type="submission" date="2017-04" db="EMBL/GenBank/DDBJ databases">
        <authorList>
            <person name="Varghese N."/>
            <person name="Submissions S."/>
        </authorList>
    </citation>
    <scope>NUCLEOTIDE SEQUENCE [LARGE SCALE GENOMIC DNA]</scope>
    <source>
        <strain evidence="2 3">J3</strain>
    </source>
</reference>
<proteinExistence type="predicted"/>
<evidence type="ECO:0000313" key="2">
    <source>
        <dbReference type="EMBL" id="SMG59331.1"/>
    </source>
</evidence>
<dbReference type="InterPro" id="IPR043519">
    <property type="entry name" value="NT_sf"/>
</dbReference>
<organism evidence="2 3">
    <name type="scientific">Rhodococcus rhodochrous J3</name>
    <dbReference type="NCBI Taxonomy" id="903528"/>
    <lineage>
        <taxon>Bacteria</taxon>
        <taxon>Bacillati</taxon>
        <taxon>Actinomycetota</taxon>
        <taxon>Actinomycetes</taxon>
        <taxon>Mycobacteriales</taxon>
        <taxon>Nocardiaceae</taxon>
        <taxon>Rhodococcus</taxon>
    </lineage>
</organism>
<gene>
    <name evidence="2" type="ORF">SAMN02745947_05416</name>
</gene>
<dbReference type="CDD" id="cd05403">
    <property type="entry name" value="NT_KNTase_like"/>
    <property type="match status" value="1"/>
</dbReference>
<accession>A0ABY1MLH6</accession>